<evidence type="ECO:0000256" key="1">
    <source>
        <dbReference type="SAM" id="MobiDB-lite"/>
    </source>
</evidence>
<feature type="region of interest" description="Disordered" evidence="1">
    <location>
        <begin position="35"/>
        <end position="58"/>
    </location>
</feature>
<organism evidence="2 3">
    <name type="scientific">Nostoc punctiforme FACHB-252</name>
    <dbReference type="NCBI Taxonomy" id="1357509"/>
    <lineage>
        <taxon>Bacteria</taxon>
        <taxon>Bacillati</taxon>
        <taxon>Cyanobacteriota</taxon>
        <taxon>Cyanophyceae</taxon>
        <taxon>Nostocales</taxon>
        <taxon>Nostocaceae</taxon>
        <taxon>Nostoc</taxon>
    </lineage>
</organism>
<accession>A0ABR8H7P8</accession>
<sequence>MSSTSAIQKIASQIALSSSKMTLMAFERHIEEKLNENTKKQESAKSKPKVNVNATKSF</sequence>
<comment type="caution">
    <text evidence="2">The sequence shown here is derived from an EMBL/GenBank/DDBJ whole genome shotgun (WGS) entry which is preliminary data.</text>
</comment>
<evidence type="ECO:0000313" key="2">
    <source>
        <dbReference type="EMBL" id="MBD2611674.1"/>
    </source>
</evidence>
<protein>
    <submittedName>
        <fullName evidence="2">Uncharacterized protein</fullName>
    </submittedName>
</protein>
<keyword evidence="3" id="KW-1185">Reference proteome</keyword>
<reference evidence="2 3" key="1">
    <citation type="journal article" date="2020" name="ISME J.">
        <title>Comparative genomics reveals insights into cyanobacterial evolution and habitat adaptation.</title>
        <authorList>
            <person name="Chen M.Y."/>
            <person name="Teng W.K."/>
            <person name="Zhao L."/>
            <person name="Hu C.X."/>
            <person name="Zhou Y.K."/>
            <person name="Han B.P."/>
            <person name="Song L.R."/>
            <person name="Shu W.S."/>
        </authorList>
    </citation>
    <scope>NUCLEOTIDE SEQUENCE [LARGE SCALE GENOMIC DNA]</scope>
    <source>
        <strain evidence="2 3">FACHB-252</strain>
    </source>
</reference>
<dbReference type="Proteomes" id="UP000606396">
    <property type="component" value="Unassembled WGS sequence"/>
</dbReference>
<dbReference type="RefSeq" id="WP_190949351.1">
    <property type="nucleotide sequence ID" value="NZ_JACJTC010000006.1"/>
</dbReference>
<feature type="compositionally biased region" description="Basic and acidic residues" evidence="1">
    <location>
        <begin position="35"/>
        <end position="45"/>
    </location>
</feature>
<proteinExistence type="predicted"/>
<gene>
    <name evidence="2" type="ORF">H6G94_10370</name>
</gene>
<name>A0ABR8H7P8_NOSPU</name>
<dbReference type="EMBL" id="JACJTC010000006">
    <property type="protein sequence ID" value="MBD2611674.1"/>
    <property type="molecule type" value="Genomic_DNA"/>
</dbReference>
<evidence type="ECO:0000313" key="3">
    <source>
        <dbReference type="Proteomes" id="UP000606396"/>
    </source>
</evidence>